<protein>
    <submittedName>
        <fullName evidence="1">Uncharacterized protein</fullName>
    </submittedName>
</protein>
<reference evidence="1" key="1">
    <citation type="submission" date="2018-05" db="EMBL/GenBank/DDBJ databases">
        <authorList>
            <person name="Lanie J.A."/>
            <person name="Ng W.-L."/>
            <person name="Kazmierczak K.M."/>
            <person name="Andrzejewski T.M."/>
            <person name="Davidsen T.M."/>
            <person name="Wayne K.J."/>
            <person name="Tettelin H."/>
            <person name="Glass J.I."/>
            <person name="Rusch D."/>
            <person name="Podicherti R."/>
            <person name="Tsui H.-C.T."/>
            <person name="Winkler M.E."/>
        </authorList>
    </citation>
    <scope>NUCLEOTIDE SEQUENCE</scope>
</reference>
<sequence length="25" mass="3090">MNELINQELDLLLFTIWFRLTKIKP</sequence>
<dbReference type="AlphaFoldDB" id="A0A382LKS5"/>
<proteinExistence type="predicted"/>
<accession>A0A382LKS5</accession>
<evidence type="ECO:0000313" key="1">
    <source>
        <dbReference type="EMBL" id="SVC35481.1"/>
    </source>
</evidence>
<dbReference type="EMBL" id="UINC01086745">
    <property type="protein sequence ID" value="SVC35481.1"/>
    <property type="molecule type" value="Genomic_DNA"/>
</dbReference>
<organism evidence="1">
    <name type="scientific">marine metagenome</name>
    <dbReference type="NCBI Taxonomy" id="408172"/>
    <lineage>
        <taxon>unclassified sequences</taxon>
        <taxon>metagenomes</taxon>
        <taxon>ecological metagenomes</taxon>
    </lineage>
</organism>
<name>A0A382LKS5_9ZZZZ</name>
<gene>
    <name evidence="1" type="ORF">METZ01_LOCUS288335</name>
</gene>